<reference evidence="11" key="1">
    <citation type="journal article" date="2014" name="Int. J. Syst. Evol. Microbiol.">
        <title>Complete genome sequence of Corynebacterium casei LMG S-19264T (=DSM 44701T), isolated from a smear-ripened cheese.</title>
        <authorList>
            <consortium name="US DOE Joint Genome Institute (JGI-PGF)"/>
            <person name="Walter F."/>
            <person name="Albersmeier A."/>
            <person name="Kalinowski J."/>
            <person name="Ruckert C."/>
        </authorList>
    </citation>
    <scope>NUCLEOTIDE SEQUENCE</scope>
    <source>
        <strain evidence="11">JCM 31740</strain>
    </source>
</reference>
<protein>
    <submittedName>
        <fullName evidence="10">Permease</fullName>
    </submittedName>
</protein>
<evidence type="ECO:0000259" key="8">
    <source>
        <dbReference type="Pfam" id="PF02687"/>
    </source>
</evidence>
<reference evidence="12" key="2">
    <citation type="submission" date="2018-04" db="EMBL/GenBank/DDBJ databases">
        <title>Complete genome sequence of Sulfodiicoccus acidiphilus strain HS-1.</title>
        <authorList>
            <person name="Sakai H.D."/>
            <person name="Kurosawa N."/>
        </authorList>
    </citation>
    <scope>NUCLEOTIDE SEQUENCE [LARGE SCALE GENOMIC DNA]</scope>
    <source>
        <strain evidence="12">HS-1</strain>
    </source>
</reference>
<comment type="similarity">
    <text evidence="6">Belongs to the ABC-4 integral membrane protein family.</text>
</comment>
<name>A0A348B3K9_9CREN</name>
<feature type="domain" description="ABC3 transporter permease C-terminal" evidence="8">
    <location>
        <begin position="256"/>
        <end position="385"/>
    </location>
</feature>
<evidence type="ECO:0000256" key="3">
    <source>
        <dbReference type="ARBA" id="ARBA00022692"/>
    </source>
</evidence>
<dbReference type="InterPro" id="IPR003838">
    <property type="entry name" value="ABC3_permease_C"/>
</dbReference>
<evidence type="ECO:0000313" key="12">
    <source>
        <dbReference type="Proteomes" id="UP000276741"/>
    </source>
</evidence>
<dbReference type="Pfam" id="PF12704">
    <property type="entry name" value="MacB_PCD"/>
    <property type="match status" value="1"/>
</dbReference>
<dbReference type="InterPro" id="IPR050250">
    <property type="entry name" value="Macrolide_Exporter_MacB"/>
</dbReference>
<feature type="transmembrane region" description="Helical" evidence="7">
    <location>
        <begin position="251"/>
        <end position="277"/>
    </location>
</feature>
<keyword evidence="12" id="KW-1185">Reference proteome</keyword>
<organism evidence="10 12">
    <name type="scientific">Sulfodiicoccus acidiphilus</name>
    <dbReference type="NCBI Taxonomy" id="1670455"/>
    <lineage>
        <taxon>Archaea</taxon>
        <taxon>Thermoproteota</taxon>
        <taxon>Thermoprotei</taxon>
        <taxon>Sulfolobales</taxon>
        <taxon>Sulfolobaceae</taxon>
        <taxon>Sulfodiicoccus</taxon>
    </lineage>
</organism>
<dbReference type="EMBL" id="AP018553">
    <property type="protein sequence ID" value="BBD72761.1"/>
    <property type="molecule type" value="Genomic_DNA"/>
</dbReference>
<evidence type="ECO:0000256" key="1">
    <source>
        <dbReference type="ARBA" id="ARBA00004651"/>
    </source>
</evidence>
<accession>A0A348B3K9</accession>
<dbReference type="OrthoDB" id="11469at2157"/>
<reference evidence="11" key="4">
    <citation type="submission" date="2020-09" db="EMBL/GenBank/DDBJ databases">
        <authorList>
            <person name="Sun Q."/>
            <person name="Ohkuma M."/>
        </authorList>
    </citation>
    <scope>NUCLEOTIDE SEQUENCE</scope>
    <source>
        <strain evidence="11">JCM 31740</strain>
    </source>
</reference>
<evidence type="ECO:0000256" key="4">
    <source>
        <dbReference type="ARBA" id="ARBA00022989"/>
    </source>
</evidence>
<dbReference type="PANTHER" id="PTHR30572:SF4">
    <property type="entry name" value="ABC TRANSPORTER PERMEASE YTRF"/>
    <property type="match status" value="1"/>
</dbReference>
<comment type="subcellular location">
    <subcellularLocation>
        <location evidence="1">Cell membrane</location>
        <topology evidence="1">Multi-pass membrane protein</topology>
    </subcellularLocation>
</comment>
<feature type="domain" description="MacB-like periplasmic core" evidence="9">
    <location>
        <begin position="17"/>
        <end position="222"/>
    </location>
</feature>
<evidence type="ECO:0000256" key="5">
    <source>
        <dbReference type="ARBA" id="ARBA00023136"/>
    </source>
</evidence>
<feature type="transmembrane region" description="Helical" evidence="7">
    <location>
        <begin position="297"/>
        <end position="330"/>
    </location>
</feature>
<dbReference type="KEGG" id="sacd:HS1genome_1150"/>
<dbReference type="PANTHER" id="PTHR30572">
    <property type="entry name" value="MEMBRANE COMPONENT OF TRANSPORTER-RELATED"/>
    <property type="match status" value="1"/>
</dbReference>
<dbReference type="EMBL" id="BMQS01000015">
    <property type="protein sequence ID" value="GGT99605.1"/>
    <property type="molecule type" value="Genomic_DNA"/>
</dbReference>
<evidence type="ECO:0000256" key="2">
    <source>
        <dbReference type="ARBA" id="ARBA00022475"/>
    </source>
</evidence>
<evidence type="ECO:0000313" key="11">
    <source>
        <dbReference type="EMBL" id="GGT99605.1"/>
    </source>
</evidence>
<proteinExistence type="inferred from homology"/>
<evidence type="ECO:0000256" key="6">
    <source>
        <dbReference type="ARBA" id="ARBA00038076"/>
    </source>
</evidence>
<dbReference type="GO" id="GO:0022857">
    <property type="term" value="F:transmembrane transporter activity"/>
    <property type="evidence" value="ECO:0007669"/>
    <property type="project" value="TreeGrafter"/>
</dbReference>
<dbReference type="GeneID" id="38666666"/>
<dbReference type="GO" id="GO:0005886">
    <property type="term" value="C:plasma membrane"/>
    <property type="evidence" value="ECO:0007669"/>
    <property type="project" value="UniProtKB-SubCell"/>
</dbReference>
<dbReference type="AlphaFoldDB" id="A0A348B3K9"/>
<keyword evidence="5 7" id="KW-0472">Membrane</keyword>
<dbReference type="Pfam" id="PF02687">
    <property type="entry name" value="FtsX"/>
    <property type="match status" value="1"/>
</dbReference>
<feature type="transmembrane region" description="Helical" evidence="7">
    <location>
        <begin position="357"/>
        <end position="378"/>
    </location>
</feature>
<gene>
    <name evidence="11" type="ORF">GCM10007116_16230</name>
    <name evidence="10" type="ORF">HS1genome_1150</name>
</gene>
<dbReference type="RefSeq" id="WP_126450000.1">
    <property type="nucleotide sequence ID" value="NZ_AP018553.1"/>
</dbReference>
<evidence type="ECO:0000313" key="10">
    <source>
        <dbReference type="EMBL" id="BBD72761.1"/>
    </source>
</evidence>
<dbReference type="Proteomes" id="UP000616143">
    <property type="component" value="Unassembled WGS sequence"/>
</dbReference>
<evidence type="ECO:0000259" key="9">
    <source>
        <dbReference type="Pfam" id="PF12704"/>
    </source>
</evidence>
<dbReference type="InterPro" id="IPR025857">
    <property type="entry name" value="MacB_PCD"/>
</dbReference>
<evidence type="ECO:0000256" key="7">
    <source>
        <dbReference type="SAM" id="Phobius"/>
    </source>
</evidence>
<keyword evidence="3 7" id="KW-0812">Transmembrane</keyword>
<keyword evidence="2" id="KW-1003">Cell membrane</keyword>
<reference evidence="10" key="3">
    <citation type="journal article" date="2019" name="BMC Res. Notes">
        <title>Complete genome sequence of the Sulfodiicoccus acidiphilus strain HS-1T, the first crenarchaeon that lacks polB3, isolated from an acidic hot spring in Ohwaku-dani, Hakone, Japan.</title>
        <authorList>
            <person name="Sakai H.D."/>
            <person name="Kurosawa N."/>
        </authorList>
    </citation>
    <scope>NUCLEOTIDE SEQUENCE</scope>
    <source>
        <strain evidence="10">HS-1</strain>
    </source>
</reference>
<sequence>MTWLGLRGLTSRKMVAALAILSVAIGVTSVVSLVAYTTGVSDSIISAIETLGPTTILVLPSHGSLLTQATVTRLETLPYVKVVYPVVEGGATVSLGGQQTFVSVVGVDNLSTVLGQVNLQSGNVYPAAMAPLAVIGADVANPGNGIRLQPGDQLILHLQDGAATVEITGILQPSGFSPISDSDTSVFLPLQEAMVILNRTTYSIVALKVDSVKDVPIVSNLITYLFGNSVTVASVQQIINTVSTIVSGLSFLLTAVASISLLVGAIGIASTMITKVYQRIREIGIMKTVGMKNRDVLGVFLMESLIVGASGGALGVVLGTFGSIALAALLSGGARAGRSASGGLVSGHITPVVTPELLVGAVAIGLVVSLVAGIYPAWRASRLTPVEAIRRE</sequence>
<keyword evidence="4 7" id="KW-1133">Transmembrane helix</keyword>
<dbReference type="Proteomes" id="UP000276741">
    <property type="component" value="Chromosome"/>
</dbReference>